<dbReference type="PANTHER" id="PTHR24096">
    <property type="entry name" value="LONG-CHAIN-FATTY-ACID--COA LIGASE"/>
    <property type="match status" value="1"/>
</dbReference>
<dbReference type="AlphaFoldDB" id="A0A1X0RC67"/>
<dbReference type="Gene3D" id="3.40.50.12780">
    <property type="entry name" value="N-terminal domain of ligase-like"/>
    <property type="match status" value="1"/>
</dbReference>
<dbReference type="PANTHER" id="PTHR24096:SF149">
    <property type="entry name" value="AMP-BINDING DOMAIN-CONTAINING PROTEIN-RELATED"/>
    <property type="match status" value="1"/>
</dbReference>
<dbReference type="InterPro" id="IPR000873">
    <property type="entry name" value="AMP-dep_synth/lig_dom"/>
</dbReference>
<feature type="domain" description="AMP-dependent synthetase/ligase" evidence="3">
    <location>
        <begin position="40"/>
        <end position="410"/>
    </location>
</feature>
<dbReference type="EMBL" id="KV921874">
    <property type="protein sequence ID" value="ORE09596.1"/>
    <property type="molecule type" value="Genomic_DNA"/>
</dbReference>
<dbReference type="SUPFAM" id="SSF56801">
    <property type="entry name" value="Acetyl-CoA synthetase-like"/>
    <property type="match status" value="1"/>
</dbReference>
<feature type="domain" description="AMP-binding enzyme C-terminal" evidence="4">
    <location>
        <begin position="461"/>
        <end position="541"/>
    </location>
</feature>
<dbReference type="InterPro" id="IPR025110">
    <property type="entry name" value="AMP-bd_C"/>
</dbReference>
<accession>A0A1X0RC67</accession>
<organism evidence="5">
    <name type="scientific">Rhizopus microsporus var. microsporus</name>
    <dbReference type="NCBI Taxonomy" id="86635"/>
    <lineage>
        <taxon>Eukaryota</taxon>
        <taxon>Fungi</taxon>
        <taxon>Fungi incertae sedis</taxon>
        <taxon>Mucoromycota</taxon>
        <taxon>Mucoromycotina</taxon>
        <taxon>Mucoromycetes</taxon>
        <taxon>Mucorales</taxon>
        <taxon>Mucorineae</taxon>
        <taxon>Rhizopodaceae</taxon>
        <taxon>Rhizopus</taxon>
    </lineage>
</organism>
<dbReference type="OrthoDB" id="6509636at2759"/>
<dbReference type="Gene3D" id="3.30.300.30">
    <property type="match status" value="1"/>
</dbReference>
<evidence type="ECO:0000259" key="3">
    <source>
        <dbReference type="Pfam" id="PF00501"/>
    </source>
</evidence>
<evidence type="ECO:0000259" key="4">
    <source>
        <dbReference type="Pfam" id="PF13193"/>
    </source>
</evidence>
<name>A0A1X0RC67_RHIZD</name>
<dbReference type="Pfam" id="PF00501">
    <property type="entry name" value="AMP-binding"/>
    <property type="match status" value="1"/>
</dbReference>
<dbReference type="Proteomes" id="UP000242414">
    <property type="component" value="Unassembled WGS sequence"/>
</dbReference>
<evidence type="ECO:0000256" key="1">
    <source>
        <dbReference type="ARBA" id="ARBA00006432"/>
    </source>
</evidence>
<dbReference type="Pfam" id="PF13193">
    <property type="entry name" value="AMP-binding_C"/>
    <property type="match status" value="1"/>
</dbReference>
<dbReference type="VEuPathDB" id="FungiDB:BCV72DRAFT_287140"/>
<protein>
    <submittedName>
        <fullName evidence="5">Acetyl-CoA synthetase-like protein</fullName>
    </submittedName>
</protein>
<keyword evidence="2" id="KW-0436">Ligase</keyword>
<reference evidence="5" key="1">
    <citation type="journal article" date="2016" name="Proc. Natl. Acad. Sci. U.S.A.">
        <title>Lipid metabolic changes in an early divergent fungus govern the establishment of a mutualistic symbiosis with endobacteria.</title>
        <authorList>
            <person name="Lastovetsky O.A."/>
            <person name="Gaspar M.L."/>
            <person name="Mondo S.J."/>
            <person name="LaButti K.M."/>
            <person name="Sandor L."/>
            <person name="Grigoriev I.V."/>
            <person name="Henry S.A."/>
            <person name="Pawlowska T.E."/>
        </authorList>
    </citation>
    <scope>NUCLEOTIDE SEQUENCE [LARGE SCALE GENOMIC DNA]</scope>
    <source>
        <strain evidence="5">ATCC 52814</strain>
    </source>
</reference>
<sequence length="554" mass="61268">MLKSKEPIYYRSTHSYNDMPKNRDTKVVTLFDTIFTDAYNEMPSERVAFAEASDTDHSLTYGQLKTQVLKCAAGLKHKFGIQRGDVVAICSPNNIEYAILFHGIIAAGGIVAAIRSTADCTRDDIVYNITTAKPKLFIIYQTEIDAVLPAAKEARISESNILLLTCDSTKINLLANISTVEGTLFSSEELAEPYRYTKDDLTNSPCCLYYTSGSTGKNKAVMIRQSSLIHYLLHGPLDVGTLNSLIIAKFSYASGLFIYSTFGLFSRWTSYLLKSNEPALEHVLEAIERLKINITMMTPFMATKLVKRLNLSKNYDVSSLSQVIVGGAYVDKSIIQSAKEELGLHFINTYGMTEILLVFRASVDQSIAGTVGRLVNGVLGRIVDDDGNDLPPGSEGELRIKGPTTTLGYYNQPEATTELFDEQGYLKTGDIFKADESGLLYYVTRKKDLIKYYGIHIFPAEIEEVIIGHPQVTDCAVIGVFSKEEGTELPRAYVSLLDKVNDKESLLKEIAEYADSQLPDSKKLRGGIFEVSSFPRTGTGKIQCFKLQNVSGAE</sequence>
<comment type="similarity">
    <text evidence="1">Belongs to the ATP-dependent AMP-binding enzyme family.</text>
</comment>
<gene>
    <name evidence="5" type="ORF">BCV72DRAFT_287140</name>
</gene>
<dbReference type="GO" id="GO:0016405">
    <property type="term" value="F:CoA-ligase activity"/>
    <property type="evidence" value="ECO:0007669"/>
    <property type="project" value="TreeGrafter"/>
</dbReference>
<evidence type="ECO:0000313" key="5">
    <source>
        <dbReference type="EMBL" id="ORE09596.1"/>
    </source>
</evidence>
<evidence type="ECO:0000256" key="2">
    <source>
        <dbReference type="ARBA" id="ARBA00022598"/>
    </source>
</evidence>
<dbReference type="InterPro" id="IPR045851">
    <property type="entry name" value="AMP-bd_C_sf"/>
</dbReference>
<dbReference type="InterPro" id="IPR042099">
    <property type="entry name" value="ANL_N_sf"/>
</dbReference>
<proteinExistence type="inferred from homology"/>